<dbReference type="SUPFAM" id="SSF57997">
    <property type="entry name" value="Tropomyosin"/>
    <property type="match status" value="1"/>
</dbReference>
<gene>
    <name evidence="2" type="ORF">HHU08_12385</name>
</gene>
<reference evidence="2 3" key="1">
    <citation type="submission" date="2020-04" db="EMBL/GenBank/DDBJ databases">
        <title>Bacillus sp. UniB3 isolated from commercial digestive syrup.</title>
        <authorList>
            <person name="Thorat V."/>
            <person name="Kirdat K."/>
            <person name="Tiwarekar B."/>
            <person name="Yadav A."/>
        </authorList>
    </citation>
    <scope>NUCLEOTIDE SEQUENCE [LARGE SCALE GENOMIC DNA]</scope>
    <source>
        <strain evidence="2 3">UniB3</strain>
    </source>
</reference>
<accession>A0A7Y0K8K7</accession>
<comment type="caution">
    <text evidence="2">The sequence shown here is derived from an EMBL/GenBank/DDBJ whole genome shotgun (WGS) entry which is preliminary data.</text>
</comment>
<evidence type="ECO:0000313" key="2">
    <source>
        <dbReference type="EMBL" id="NMO77796.1"/>
    </source>
</evidence>
<name>A0A7Y0K8K7_9BACI</name>
<dbReference type="RefSeq" id="WP_169188584.1">
    <property type="nucleotide sequence ID" value="NZ_JABBPK010000001.1"/>
</dbReference>
<keyword evidence="3" id="KW-1185">Reference proteome</keyword>
<evidence type="ECO:0000256" key="1">
    <source>
        <dbReference type="SAM" id="Coils"/>
    </source>
</evidence>
<evidence type="ECO:0000313" key="3">
    <source>
        <dbReference type="Proteomes" id="UP000588491"/>
    </source>
</evidence>
<dbReference type="Proteomes" id="UP000588491">
    <property type="component" value="Unassembled WGS sequence"/>
</dbReference>
<dbReference type="EMBL" id="JABBPK010000001">
    <property type="protein sequence ID" value="NMO77796.1"/>
    <property type="molecule type" value="Genomic_DNA"/>
</dbReference>
<sequence length="247" mass="29152">MPTNNPVNPSSKVYLPKLPAETLNNQSHFQQNFLQDYLLNQRIQSEHLTTLLKSFQEESFERQENHYRQISEIDYKLELNDSISQDLLEKLAVLDKETSKIEEQLDFLAQLAQEQKEITSEETLRQTALFDQLMFQEKDISTISSKMDNFNHLATEMKTKLDETESSYQQISEKLDIQEIFHQTLLQSMEETNGNVNKLSRQIEHVKEILFERVHYLAEKIENNVKSIAQPIQRFFLHSEKDETIKK</sequence>
<proteinExistence type="predicted"/>
<feature type="coiled-coil region" evidence="1">
    <location>
        <begin position="154"/>
        <end position="209"/>
    </location>
</feature>
<dbReference type="AlphaFoldDB" id="A0A7Y0K8K7"/>
<organism evidence="2 3">
    <name type="scientific">Niallia alba</name>
    <dbReference type="NCBI Taxonomy" id="2729105"/>
    <lineage>
        <taxon>Bacteria</taxon>
        <taxon>Bacillati</taxon>
        <taxon>Bacillota</taxon>
        <taxon>Bacilli</taxon>
        <taxon>Bacillales</taxon>
        <taxon>Bacillaceae</taxon>
        <taxon>Niallia</taxon>
    </lineage>
</organism>
<keyword evidence="1" id="KW-0175">Coiled coil</keyword>
<protein>
    <submittedName>
        <fullName evidence="2">Uncharacterized protein</fullName>
    </submittedName>
</protein>